<dbReference type="EMBL" id="QLMJ01000021">
    <property type="protein sequence ID" value="RAK28014.1"/>
    <property type="molecule type" value="Genomic_DNA"/>
</dbReference>
<accession>A0A327Z290</accession>
<gene>
    <name evidence="2" type="ORF">B0I29_121110</name>
</gene>
<feature type="transmembrane region" description="Helical" evidence="1">
    <location>
        <begin position="67"/>
        <end position="89"/>
    </location>
</feature>
<dbReference type="Proteomes" id="UP000249341">
    <property type="component" value="Unassembled WGS sequence"/>
</dbReference>
<evidence type="ECO:0000313" key="2">
    <source>
        <dbReference type="EMBL" id="RAK28014.1"/>
    </source>
</evidence>
<keyword evidence="1" id="KW-1133">Transmembrane helix</keyword>
<feature type="transmembrane region" description="Helical" evidence="1">
    <location>
        <begin position="196"/>
        <end position="213"/>
    </location>
</feature>
<reference evidence="2 3" key="1">
    <citation type="submission" date="2018-06" db="EMBL/GenBank/DDBJ databases">
        <title>Genomic Encyclopedia of Type Strains, Phase III (KMG-III): the genomes of soil and plant-associated and newly described type strains.</title>
        <authorList>
            <person name="Whitman W."/>
        </authorList>
    </citation>
    <scope>NUCLEOTIDE SEQUENCE [LARGE SCALE GENOMIC DNA]</scope>
    <source>
        <strain evidence="2 3">CGMCC 4.7090</strain>
    </source>
</reference>
<evidence type="ECO:0000313" key="3">
    <source>
        <dbReference type="Proteomes" id="UP000249341"/>
    </source>
</evidence>
<sequence length="227" mass="25447">MGDLVHVVVAAGAVDHLRVPPLSIVDGSPDVEWVGLPSGWWRYARRPLLRLPLDPASAARERRAARFFPVTVLVAVVWMLAALEGFVWADPFLGISRGTWIWIRLAALLVFFAWMQVYFRWRVVQRPVRAAGHLIRISGVPRAVAQQWAELNPESVRVVEQWVAVRRFRPRVYAAWGSACLGGGAAMFIVGGDSLWFVFIGLGLLVAGVVLLFKTLPPRYIRFEPVE</sequence>
<name>A0A327Z290_9ACTN</name>
<keyword evidence="1" id="KW-0812">Transmembrane</keyword>
<evidence type="ECO:0000256" key="1">
    <source>
        <dbReference type="SAM" id="Phobius"/>
    </source>
</evidence>
<feature type="transmembrane region" description="Helical" evidence="1">
    <location>
        <begin position="172"/>
        <end position="190"/>
    </location>
</feature>
<proteinExistence type="predicted"/>
<dbReference type="RefSeq" id="WP_146617007.1">
    <property type="nucleotide sequence ID" value="NZ_JACHWI010000012.1"/>
</dbReference>
<feature type="transmembrane region" description="Helical" evidence="1">
    <location>
        <begin position="101"/>
        <end position="119"/>
    </location>
</feature>
<dbReference type="AlphaFoldDB" id="A0A327Z290"/>
<organism evidence="2 3">
    <name type="scientific">Actinoplanes lutulentus</name>
    <dbReference type="NCBI Taxonomy" id="1287878"/>
    <lineage>
        <taxon>Bacteria</taxon>
        <taxon>Bacillati</taxon>
        <taxon>Actinomycetota</taxon>
        <taxon>Actinomycetes</taxon>
        <taxon>Micromonosporales</taxon>
        <taxon>Micromonosporaceae</taxon>
        <taxon>Actinoplanes</taxon>
    </lineage>
</organism>
<keyword evidence="3" id="KW-1185">Reference proteome</keyword>
<keyword evidence="1" id="KW-0472">Membrane</keyword>
<comment type="caution">
    <text evidence="2">The sequence shown here is derived from an EMBL/GenBank/DDBJ whole genome shotgun (WGS) entry which is preliminary data.</text>
</comment>
<protein>
    <submittedName>
        <fullName evidence="2">Uncharacterized protein</fullName>
    </submittedName>
</protein>